<dbReference type="EMBL" id="CAEZTD010000012">
    <property type="protein sequence ID" value="CAB4554315.1"/>
    <property type="molecule type" value="Genomic_DNA"/>
</dbReference>
<sequence>MSLDLAGEQTLALSALHEVTKPDTVGAFRDRVASDDGTVTLTFHSTMAGYPGWLWHVALAEVEGDAPTVLELELLPHDGSLIAPDWVPWSQRLAEYKEAQRLAREAGEITEEDEPVIVPDSEDFDGDLGLVGLDEDDESDDDDDDSDDDSDDDDDLDDEEDDDEDDDDDDDDSDDESDDEDDSEEDSDDEDER</sequence>
<evidence type="ECO:0000313" key="2">
    <source>
        <dbReference type="EMBL" id="CAB4554315.1"/>
    </source>
</evidence>
<protein>
    <submittedName>
        <fullName evidence="2">Unannotated protein</fullName>
    </submittedName>
</protein>
<dbReference type="InterPro" id="IPR021391">
    <property type="entry name" value="DUF3027"/>
</dbReference>
<reference evidence="2" key="1">
    <citation type="submission" date="2020-05" db="EMBL/GenBank/DDBJ databases">
        <authorList>
            <person name="Chiriac C."/>
            <person name="Salcher M."/>
            <person name="Ghai R."/>
            <person name="Kavagutti S V."/>
        </authorList>
    </citation>
    <scope>NUCLEOTIDE SEQUENCE</scope>
</reference>
<proteinExistence type="predicted"/>
<feature type="compositionally biased region" description="Acidic residues" evidence="1">
    <location>
        <begin position="133"/>
        <end position="193"/>
    </location>
</feature>
<evidence type="ECO:0000256" key="1">
    <source>
        <dbReference type="SAM" id="MobiDB-lite"/>
    </source>
</evidence>
<feature type="compositionally biased region" description="Acidic residues" evidence="1">
    <location>
        <begin position="108"/>
        <end position="126"/>
    </location>
</feature>
<organism evidence="2">
    <name type="scientific">freshwater metagenome</name>
    <dbReference type="NCBI Taxonomy" id="449393"/>
    <lineage>
        <taxon>unclassified sequences</taxon>
        <taxon>metagenomes</taxon>
        <taxon>ecological metagenomes</taxon>
    </lineage>
</organism>
<feature type="region of interest" description="Disordered" evidence="1">
    <location>
        <begin position="106"/>
        <end position="193"/>
    </location>
</feature>
<dbReference type="AlphaFoldDB" id="A0A6J6CSW8"/>
<dbReference type="Pfam" id="PF11228">
    <property type="entry name" value="DUF3027"/>
    <property type="match status" value="1"/>
</dbReference>
<name>A0A6J6CSW8_9ZZZZ</name>
<gene>
    <name evidence="2" type="ORF">UFOPK1591_00267</name>
</gene>
<accession>A0A6J6CSW8</accession>